<dbReference type="RefSeq" id="WP_282589502.1">
    <property type="nucleotide sequence ID" value="NZ_JAMOIM010000097.1"/>
</dbReference>
<evidence type="ECO:0000313" key="2">
    <source>
        <dbReference type="Proteomes" id="UP001165667"/>
    </source>
</evidence>
<evidence type="ECO:0000313" key="1">
    <source>
        <dbReference type="EMBL" id="MCW6513126.1"/>
    </source>
</evidence>
<comment type="caution">
    <text evidence="1">The sequence shown here is derived from an EMBL/GenBank/DDBJ whole genome shotgun (WGS) entry which is preliminary data.</text>
</comment>
<dbReference type="Proteomes" id="UP001165667">
    <property type="component" value="Unassembled WGS sequence"/>
</dbReference>
<protein>
    <submittedName>
        <fullName evidence="1">Uncharacterized protein</fullName>
    </submittedName>
</protein>
<accession>A0AA42CNS9</accession>
<dbReference type="AlphaFoldDB" id="A0AA42CNS9"/>
<dbReference type="EMBL" id="JAMOIM010000097">
    <property type="protein sequence ID" value="MCW6513126.1"/>
    <property type="molecule type" value="Genomic_DNA"/>
</dbReference>
<organism evidence="1 2">
    <name type="scientific">Lichenifustis flavocetrariae</name>
    <dbReference type="NCBI Taxonomy" id="2949735"/>
    <lineage>
        <taxon>Bacteria</taxon>
        <taxon>Pseudomonadati</taxon>
        <taxon>Pseudomonadota</taxon>
        <taxon>Alphaproteobacteria</taxon>
        <taxon>Hyphomicrobiales</taxon>
        <taxon>Lichenihabitantaceae</taxon>
        <taxon>Lichenifustis</taxon>
    </lineage>
</organism>
<sequence length="272" mass="31506">MSNTEDKDMTQRPSDVFLAHFRTLFEKEGVMIAIDFCRTQYKDNDRSHRENRWELIAELCDFTQKLKHNPVDAETFLQSEFWHEKAHKPKNENVARLAAMYMVGTVKSEGPKYEMARTYGVLVQLLLDKGISPERVFDFIKKSRGIKKATKLLSSEIQMNNVGAKTDMSKLHVSKTKFDLVKPSAIRLDEYELSTVKTEKIRNRSKEAPKPSHLQIVLDAGDLFKEVLDQPIGRPFRLLCKRLKDDSDGYRRIKVQNVRQSSKRLKGETRSA</sequence>
<proteinExistence type="predicted"/>
<gene>
    <name evidence="1" type="ORF">M8523_35325</name>
</gene>
<name>A0AA42CNS9_9HYPH</name>
<keyword evidence="2" id="KW-1185">Reference proteome</keyword>
<reference evidence="1" key="1">
    <citation type="submission" date="2022-05" db="EMBL/GenBank/DDBJ databases">
        <authorList>
            <person name="Pankratov T."/>
        </authorList>
    </citation>
    <scope>NUCLEOTIDE SEQUENCE</scope>
    <source>
        <strain evidence="1">BP6-180914</strain>
    </source>
</reference>